<dbReference type="AlphaFoldDB" id="A0A9W6LMS5"/>
<dbReference type="PROSITE" id="PS51755">
    <property type="entry name" value="OMPR_PHOB"/>
    <property type="match status" value="1"/>
</dbReference>
<dbReference type="InterPro" id="IPR011006">
    <property type="entry name" value="CheY-like_superfamily"/>
</dbReference>
<evidence type="ECO:0000259" key="9">
    <source>
        <dbReference type="PROSITE" id="PS51755"/>
    </source>
</evidence>
<dbReference type="GO" id="GO:0005829">
    <property type="term" value="C:cytosol"/>
    <property type="evidence" value="ECO:0007669"/>
    <property type="project" value="TreeGrafter"/>
</dbReference>
<evidence type="ECO:0000259" key="8">
    <source>
        <dbReference type="PROSITE" id="PS50110"/>
    </source>
</evidence>
<keyword evidence="3" id="KW-0805">Transcription regulation</keyword>
<dbReference type="CDD" id="cd17574">
    <property type="entry name" value="REC_OmpR"/>
    <property type="match status" value="1"/>
</dbReference>
<keyword evidence="11" id="KW-1185">Reference proteome</keyword>
<feature type="modified residue" description="4-aspartylphosphate" evidence="6">
    <location>
        <position position="52"/>
    </location>
</feature>
<name>A0A9W6LMS5_9FUSO</name>
<dbReference type="SMART" id="SM00862">
    <property type="entry name" value="Trans_reg_C"/>
    <property type="match status" value="1"/>
</dbReference>
<evidence type="ECO:0000256" key="2">
    <source>
        <dbReference type="ARBA" id="ARBA00023012"/>
    </source>
</evidence>
<feature type="DNA-binding region" description="OmpR/PhoB-type" evidence="7">
    <location>
        <begin position="124"/>
        <end position="221"/>
    </location>
</feature>
<dbReference type="Pfam" id="PF00072">
    <property type="entry name" value="Response_reg"/>
    <property type="match status" value="1"/>
</dbReference>
<gene>
    <name evidence="10" type="ORF">PM10SUCC1_07200</name>
</gene>
<evidence type="ECO:0000256" key="4">
    <source>
        <dbReference type="ARBA" id="ARBA00023125"/>
    </source>
</evidence>
<dbReference type="InterPro" id="IPR036388">
    <property type="entry name" value="WH-like_DNA-bd_sf"/>
</dbReference>
<dbReference type="CDD" id="cd00383">
    <property type="entry name" value="trans_reg_C"/>
    <property type="match status" value="1"/>
</dbReference>
<dbReference type="GO" id="GO:0000976">
    <property type="term" value="F:transcription cis-regulatory region binding"/>
    <property type="evidence" value="ECO:0007669"/>
    <property type="project" value="TreeGrafter"/>
</dbReference>
<dbReference type="EMBL" id="BSDY01000003">
    <property type="protein sequence ID" value="GLI55205.1"/>
    <property type="molecule type" value="Genomic_DNA"/>
</dbReference>
<keyword evidence="2" id="KW-0902">Two-component regulatory system</keyword>
<dbReference type="FunFam" id="3.40.50.2300:FF:000001">
    <property type="entry name" value="DNA-binding response regulator PhoB"/>
    <property type="match status" value="1"/>
</dbReference>
<keyword evidence="1 6" id="KW-0597">Phosphoprotein</keyword>
<organism evidence="10 11">
    <name type="scientific">Propionigenium maris DSM 9537</name>
    <dbReference type="NCBI Taxonomy" id="1123000"/>
    <lineage>
        <taxon>Bacteria</taxon>
        <taxon>Fusobacteriati</taxon>
        <taxon>Fusobacteriota</taxon>
        <taxon>Fusobacteriia</taxon>
        <taxon>Fusobacteriales</taxon>
        <taxon>Fusobacteriaceae</taxon>
        <taxon>Propionigenium</taxon>
    </lineage>
</organism>
<dbReference type="SMART" id="SM00448">
    <property type="entry name" value="REC"/>
    <property type="match status" value="1"/>
</dbReference>
<dbReference type="RefSeq" id="WP_281833530.1">
    <property type="nucleotide sequence ID" value="NZ_BSDY01000003.1"/>
</dbReference>
<comment type="caution">
    <text evidence="10">The sequence shown here is derived from an EMBL/GenBank/DDBJ whole genome shotgun (WGS) entry which is preliminary data.</text>
</comment>
<evidence type="ECO:0000256" key="1">
    <source>
        <dbReference type="ARBA" id="ARBA00022553"/>
    </source>
</evidence>
<dbReference type="GO" id="GO:0000156">
    <property type="term" value="F:phosphorelay response regulator activity"/>
    <property type="evidence" value="ECO:0007669"/>
    <property type="project" value="TreeGrafter"/>
</dbReference>
<dbReference type="InterPro" id="IPR016032">
    <property type="entry name" value="Sig_transdc_resp-reg_C-effctor"/>
</dbReference>
<sequence length="221" mass="25571">MKRILIVEDDKKLARVLELQLSYEGYRLDIARDGFEGLLKFREENYDLVLLDVMIPKIDGYEVCKRIKGESDVPIIMVTAKDDISDRIIGLDTGADDYVVKPFNYGELAARIRANLRKTSNDEEKIITYRDMVVDPKKRIVTRAGREIELSKQEFDLLEYLVINSGIAMSCEKILEKIWGDADYSNPNVLDVYIKYLRDKVDRGHEEKLIKTIRGVGYTIR</sequence>
<dbReference type="Pfam" id="PF00486">
    <property type="entry name" value="Trans_reg_C"/>
    <property type="match status" value="1"/>
</dbReference>
<dbReference type="InterPro" id="IPR001867">
    <property type="entry name" value="OmpR/PhoB-type_DNA-bd"/>
</dbReference>
<evidence type="ECO:0000256" key="6">
    <source>
        <dbReference type="PROSITE-ProRule" id="PRU00169"/>
    </source>
</evidence>
<dbReference type="Gene3D" id="3.40.50.2300">
    <property type="match status" value="1"/>
</dbReference>
<evidence type="ECO:0000256" key="3">
    <source>
        <dbReference type="ARBA" id="ARBA00023015"/>
    </source>
</evidence>
<dbReference type="FunFam" id="1.10.10.10:FF:000005">
    <property type="entry name" value="Two-component system response regulator"/>
    <property type="match status" value="1"/>
</dbReference>
<dbReference type="GO" id="GO:0032993">
    <property type="term" value="C:protein-DNA complex"/>
    <property type="evidence" value="ECO:0007669"/>
    <property type="project" value="TreeGrafter"/>
</dbReference>
<reference evidence="10" key="1">
    <citation type="submission" date="2022-12" db="EMBL/GenBank/DDBJ databases">
        <title>Reference genome sequencing for broad-spectrum identification of bacterial and archaeal isolates by mass spectrometry.</title>
        <authorList>
            <person name="Sekiguchi Y."/>
            <person name="Tourlousse D.M."/>
        </authorList>
    </citation>
    <scope>NUCLEOTIDE SEQUENCE</scope>
    <source>
        <strain evidence="10">10succ1</strain>
    </source>
</reference>
<evidence type="ECO:0000313" key="10">
    <source>
        <dbReference type="EMBL" id="GLI55205.1"/>
    </source>
</evidence>
<feature type="domain" description="Response regulatory" evidence="8">
    <location>
        <begin position="3"/>
        <end position="116"/>
    </location>
</feature>
<dbReference type="PANTHER" id="PTHR48111:SF22">
    <property type="entry name" value="REGULATOR OF RPOS"/>
    <property type="match status" value="1"/>
</dbReference>
<feature type="domain" description="OmpR/PhoB-type" evidence="9">
    <location>
        <begin position="124"/>
        <end position="221"/>
    </location>
</feature>
<dbReference type="Gene3D" id="1.10.10.10">
    <property type="entry name" value="Winged helix-like DNA-binding domain superfamily/Winged helix DNA-binding domain"/>
    <property type="match status" value="1"/>
</dbReference>
<dbReference type="GO" id="GO:0006355">
    <property type="term" value="P:regulation of DNA-templated transcription"/>
    <property type="evidence" value="ECO:0007669"/>
    <property type="project" value="InterPro"/>
</dbReference>
<keyword evidence="5" id="KW-0804">Transcription</keyword>
<dbReference type="InterPro" id="IPR001789">
    <property type="entry name" value="Sig_transdc_resp-reg_receiver"/>
</dbReference>
<dbReference type="Proteomes" id="UP001144471">
    <property type="component" value="Unassembled WGS sequence"/>
</dbReference>
<dbReference type="SUPFAM" id="SSF46894">
    <property type="entry name" value="C-terminal effector domain of the bipartite response regulators"/>
    <property type="match status" value="1"/>
</dbReference>
<dbReference type="PANTHER" id="PTHR48111">
    <property type="entry name" value="REGULATOR OF RPOS"/>
    <property type="match status" value="1"/>
</dbReference>
<accession>A0A9W6LMS5</accession>
<keyword evidence="4 7" id="KW-0238">DNA-binding</keyword>
<evidence type="ECO:0000256" key="7">
    <source>
        <dbReference type="PROSITE-ProRule" id="PRU01091"/>
    </source>
</evidence>
<dbReference type="InterPro" id="IPR039420">
    <property type="entry name" value="WalR-like"/>
</dbReference>
<evidence type="ECO:0000313" key="11">
    <source>
        <dbReference type="Proteomes" id="UP001144471"/>
    </source>
</evidence>
<dbReference type="SUPFAM" id="SSF52172">
    <property type="entry name" value="CheY-like"/>
    <property type="match status" value="1"/>
</dbReference>
<protein>
    <submittedName>
        <fullName evidence="10">DNA-binding response regulator</fullName>
    </submittedName>
</protein>
<dbReference type="Gene3D" id="6.10.250.690">
    <property type="match status" value="1"/>
</dbReference>
<evidence type="ECO:0000256" key="5">
    <source>
        <dbReference type="ARBA" id="ARBA00023163"/>
    </source>
</evidence>
<proteinExistence type="predicted"/>
<dbReference type="PROSITE" id="PS50110">
    <property type="entry name" value="RESPONSE_REGULATORY"/>
    <property type="match status" value="1"/>
</dbReference>